<dbReference type="PANTHER" id="PTHR43335:SF4">
    <property type="entry name" value="ABC TRANSPORTER, ATP-BINDING PROTEIN"/>
    <property type="match status" value="1"/>
</dbReference>
<evidence type="ECO:0000256" key="2">
    <source>
        <dbReference type="ARBA" id="ARBA00022448"/>
    </source>
</evidence>
<keyword evidence="4 6" id="KW-0067">ATP-binding</keyword>
<accession>A0A0G4B4U1</accession>
<dbReference type="SUPFAM" id="SSF52540">
    <property type="entry name" value="P-loop containing nucleoside triphosphate hydrolases"/>
    <property type="match status" value="1"/>
</dbReference>
<name>A0A0G4B4U1_9BACT</name>
<dbReference type="EMBL" id="CP011213">
    <property type="protein sequence ID" value="AKM82625.1"/>
    <property type="molecule type" value="Genomic_DNA"/>
</dbReference>
<evidence type="ECO:0000259" key="5">
    <source>
        <dbReference type="PROSITE" id="PS50893"/>
    </source>
</evidence>
<organism evidence="6 7">
    <name type="scientific">Berkelbacteria bacterium GW2011_GWE1_39_12</name>
    <dbReference type="NCBI Taxonomy" id="1618337"/>
    <lineage>
        <taxon>Bacteria</taxon>
        <taxon>Candidatus Berkelbacteria</taxon>
    </lineage>
</organism>
<keyword evidence="2" id="KW-0813">Transport</keyword>
<dbReference type="InterPro" id="IPR003593">
    <property type="entry name" value="AAA+_ATPase"/>
</dbReference>
<dbReference type="PANTHER" id="PTHR43335">
    <property type="entry name" value="ABC TRANSPORTER, ATP-BINDING PROTEIN"/>
    <property type="match status" value="1"/>
</dbReference>
<dbReference type="STRING" id="1618337.UT28_C0001G0848"/>
<comment type="similarity">
    <text evidence="1">Belongs to the ABC transporter superfamily.</text>
</comment>
<protein>
    <submittedName>
        <fullName evidence="6">ABC transporter, ABC-2 type transport system ATP-binding protein</fullName>
    </submittedName>
</protein>
<evidence type="ECO:0000256" key="4">
    <source>
        <dbReference type="ARBA" id="ARBA00022840"/>
    </source>
</evidence>
<evidence type="ECO:0000313" key="7">
    <source>
        <dbReference type="Proteomes" id="UP000035648"/>
    </source>
</evidence>
<feature type="domain" description="ABC transporter" evidence="5">
    <location>
        <begin position="4"/>
        <end position="231"/>
    </location>
</feature>
<proteinExistence type="inferred from homology"/>
<dbReference type="PATRIC" id="fig|1618337.4.peg.836"/>
<dbReference type="KEGG" id="bbgw:UT28_C0001G0848"/>
<dbReference type="Gene3D" id="3.40.50.300">
    <property type="entry name" value="P-loop containing nucleotide triphosphate hydrolases"/>
    <property type="match status" value="1"/>
</dbReference>
<dbReference type="AlphaFoldDB" id="A0A0G4B4U1"/>
<dbReference type="InterPro" id="IPR003439">
    <property type="entry name" value="ABC_transporter-like_ATP-bd"/>
</dbReference>
<dbReference type="Proteomes" id="UP000035648">
    <property type="component" value="Chromosome"/>
</dbReference>
<gene>
    <name evidence="6" type="ORF">UT28_C0001G0848</name>
</gene>
<reference evidence="6 7" key="1">
    <citation type="journal article" date="2015" name="Nature">
        <title>rRNA introns, odd ribosomes, and small enigmatic genomes across a large radiation of phyla.</title>
        <authorList>
            <person name="Brown C.T."/>
            <person name="Hug L.A."/>
            <person name="Thomas B.C."/>
            <person name="Sharon I."/>
            <person name="Castelle C.J."/>
            <person name="Singh A."/>
            <person name="Wilkins M.J."/>
            <person name="Williams K.H."/>
            <person name="Banfield J.F."/>
        </authorList>
    </citation>
    <scope>NUCLEOTIDE SEQUENCE [LARGE SCALE GENOMIC DNA]</scope>
</reference>
<dbReference type="SMART" id="SM00382">
    <property type="entry name" value="AAA"/>
    <property type="match status" value="1"/>
</dbReference>
<dbReference type="Pfam" id="PF00005">
    <property type="entry name" value="ABC_tran"/>
    <property type="match status" value="1"/>
</dbReference>
<dbReference type="GO" id="GO:0016887">
    <property type="term" value="F:ATP hydrolysis activity"/>
    <property type="evidence" value="ECO:0007669"/>
    <property type="project" value="InterPro"/>
</dbReference>
<evidence type="ECO:0000256" key="3">
    <source>
        <dbReference type="ARBA" id="ARBA00022741"/>
    </source>
</evidence>
<sequence length="306" mass="34454">MSAIKIENLSKVFGDFKALDDLSFEVSENCVFGFLGPNGAGKTTTIRMLVGLSRPTSGRIFIDGEEVVFGKTMVNNKFGYLPEQPAFYGWMTGEEYLSFIADLFLIKDKETEIKRVLTLVKLTDAKSRRIAGYSNGMKQRLGIAQALINKPKVLILDEPVSALDPIGRKEVLEILLDLKKDHTIFLSTHILSDVDRICDDVAILDHGKLITVAKLSELKNEYAAPVLEIEFDEDPKGVAEELRKEKWVQKVEQQGEIIRVWLKDEAVIDKNLPLKAVSKFNYGIVHYGMLQLQTEDLFMNLVGEDK</sequence>
<dbReference type="InterPro" id="IPR027417">
    <property type="entry name" value="P-loop_NTPase"/>
</dbReference>
<evidence type="ECO:0000313" key="6">
    <source>
        <dbReference type="EMBL" id="AKM82625.1"/>
    </source>
</evidence>
<evidence type="ECO:0000256" key="1">
    <source>
        <dbReference type="ARBA" id="ARBA00005417"/>
    </source>
</evidence>
<dbReference type="PROSITE" id="PS50893">
    <property type="entry name" value="ABC_TRANSPORTER_2"/>
    <property type="match status" value="1"/>
</dbReference>
<dbReference type="GO" id="GO:0005524">
    <property type="term" value="F:ATP binding"/>
    <property type="evidence" value="ECO:0007669"/>
    <property type="project" value="UniProtKB-KW"/>
</dbReference>
<keyword evidence="3" id="KW-0547">Nucleotide-binding</keyword>
<dbReference type="CDD" id="cd03230">
    <property type="entry name" value="ABC_DR_subfamily_A"/>
    <property type="match status" value="1"/>
</dbReference>